<feature type="transmembrane region" description="Helical" evidence="7">
    <location>
        <begin position="6"/>
        <end position="25"/>
    </location>
</feature>
<evidence type="ECO:0000256" key="3">
    <source>
        <dbReference type="ARBA" id="ARBA00023002"/>
    </source>
</evidence>
<dbReference type="InterPro" id="IPR002401">
    <property type="entry name" value="Cyt_P450_E_grp-I"/>
</dbReference>
<dbReference type="GO" id="GO:0006629">
    <property type="term" value="P:lipid metabolic process"/>
    <property type="evidence" value="ECO:0007669"/>
    <property type="project" value="UniProtKB-ARBA"/>
</dbReference>
<evidence type="ECO:0000256" key="7">
    <source>
        <dbReference type="SAM" id="Phobius"/>
    </source>
</evidence>
<comment type="caution">
    <text evidence="8">The sequence shown here is derived from an EMBL/GenBank/DDBJ whole genome shotgun (WGS) entry which is preliminary data.</text>
</comment>
<protein>
    <recommendedName>
        <fullName evidence="10">Cytochrome P450</fullName>
    </recommendedName>
</protein>
<sequence>MHASTLWLLISFVSYVGYLLFRSPAIKRNGQALRRPPNTLPLVGNGILFLRARHKLFSWFVKCEHQFGFETFQISVPSLPPGVVINDPKNLEYVFKNEGIFAKGKFFKKRSWDLFGNGIINADGELWRVQRKAGLHFLNNANLKALTDVVLPVYLQKTVKTLHAVENGRTIDLEEVFHELTTQLMGRMAYDMDIHNSDPFSKEFDYASGATGERFQNPLYQITEFLLGAKFRSSVRRVKEFGSEIVASAIQSRNSKANGSQKDPTIGTISGSLINSLLDSIDDEDMVADAALNYLSAGRDTTAQALTWTFYLLMRNPDKADAIRREVMQMMKQGDSKMPDAPGCSIEDVNTADFRPVALPYVTAVFYEALRLYPPVPFELKQCEKATSLPDGTFLPKSSILLWCTWAMNRSRLIWGENAEDFMPERWLLDGALISKTAFEFPVFNGGPRTCLGKPMAIAVAVQVIATLQIEFNIELSDNKERISKNSLTLPMEGGLPCFINVRPHDGSG</sequence>
<accession>A0AAD9T1S3</accession>
<evidence type="ECO:0000256" key="1">
    <source>
        <dbReference type="ARBA" id="ARBA00010617"/>
    </source>
</evidence>
<dbReference type="PRINTS" id="PR00385">
    <property type="entry name" value="P450"/>
</dbReference>
<evidence type="ECO:0000313" key="9">
    <source>
        <dbReference type="Proteomes" id="UP001285354"/>
    </source>
</evidence>
<comment type="similarity">
    <text evidence="1 6">Belongs to the cytochrome P450 family.</text>
</comment>
<evidence type="ECO:0000256" key="2">
    <source>
        <dbReference type="ARBA" id="ARBA00022723"/>
    </source>
</evidence>
<keyword evidence="7" id="KW-1133">Transmembrane helix</keyword>
<dbReference type="InterPro" id="IPR001128">
    <property type="entry name" value="Cyt_P450"/>
</dbReference>
<feature type="binding site" description="axial binding residue" evidence="5">
    <location>
        <position position="451"/>
    </location>
    <ligand>
        <name>heme</name>
        <dbReference type="ChEBI" id="CHEBI:30413"/>
    </ligand>
    <ligandPart>
        <name>Fe</name>
        <dbReference type="ChEBI" id="CHEBI:18248"/>
    </ligandPart>
</feature>
<dbReference type="PRINTS" id="PR00463">
    <property type="entry name" value="EP450I"/>
</dbReference>
<keyword evidence="3 6" id="KW-0560">Oxidoreductase</keyword>
<evidence type="ECO:0000313" key="8">
    <source>
        <dbReference type="EMBL" id="KAK2627786.1"/>
    </source>
</evidence>
<organism evidence="8 9">
    <name type="scientific">Diplocarpon rosae</name>
    <dbReference type="NCBI Taxonomy" id="946125"/>
    <lineage>
        <taxon>Eukaryota</taxon>
        <taxon>Fungi</taxon>
        <taxon>Dikarya</taxon>
        <taxon>Ascomycota</taxon>
        <taxon>Pezizomycotina</taxon>
        <taxon>Leotiomycetes</taxon>
        <taxon>Helotiales</taxon>
        <taxon>Drepanopezizaceae</taxon>
        <taxon>Diplocarpon</taxon>
    </lineage>
</organism>
<dbReference type="InterPro" id="IPR017972">
    <property type="entry name" value="Cyt_P450_CS"/>
</dbReference>
<dbReference type="Pfam" id="PF00067">
    <property type="entry name" value="p450"/>
    <property type="match status" value="1"/>
</dbReference>
<dbReference type="InterPro" id="IPR036396">
    <property type="entry name" value="Cyt_P450_sf"/>
</dbReference>
<evidence type="ECO:0000256" key="6">
    <source>
        <dbReference type="RuleBase" id="RU000461"/>
    </source>
</evidence>
<gene>
    <name evidence="8" type="ORF">QTJ16_002432</name>
</gene>
<keyword evidence="7" id="KW-0472">Membrane</keyword>
<comment type="cofactor">
    <cofactor evidence="5">
        <name>heme</name>
        <dbReference type="ChEBI" id="CHEBI:30413"/>
    </cofactor>
</comment>
<dbReference type="PROSITE" id="PS00086">
    <property type="entry name" value="CYTOCHROME_P450"/>
    <property type="match status" value="1"/>
</dbReference>
<dbReference type="GO" id="GO:0005506">
    <property type="term" value="F:iron ion binding"/>
    <property type="evidence" value="ECO:0007669"/>
    <property type="project" value="InterPro"/>
</dbReference>
<keyword evidence="7" id="KW-0812">Transmembrane</keyword>
<evidence type="ECO:0000256" key="4">
    <source>
        <dbReference type="ARBA" id="ARBA00023004"/>
    </source>
</evidence>
<reference evidence="8" key="1">
    <citation type="submission" date="2023-06" db="EMBL/GenBank/DDBJ databases">
        <title>Draft genome of Marssonina rosae.</title>
        <authorList>
            <person name="Cheng Q."/>
        </authorList>
    </citation>
    <scope>NUCLEOTIDE SEQUENCE</scope>
    <source>
        <strain evidence="8">R4</strain>
    </source>
</reference>
<dbReference type="EMBL" id="JAUBYV010000003">
    <property type="protein sequence ID" value="KAK2627786.1"/>
    <property type="molecule type" value="Genomic_DNA"/>
</dbReference>
<name>A0AAD9T1S3_9HELO</name>
<dbReference type="Proteomes" id="UP001285354">
    <property type="component" value="Unassembled WGS sequence"/>
</dbReference>
<keyword evidence="4 5" id="KW-0408">Iron</keyword>
<dbReference type="GO" id="GO:0016705">
    <property type="term" value="F:oxidoreductase activity, acting on paired donors, with incorporation or reduction of molecular oxygen"/>
    <property type="evidence" value="ECO:0007669"/>
    <property type="project" value="InterPro"/>
</dbReference>
<proteinExistence type="inferred from homology"/>
<dbReference type="PANTHER" id="PTHR24296">
    <property type="entry name" value="CYTOCHROME P450"/>
    <property type="match status" value="1"/>
</dbReference>
<keyword evidence="6" id="KW-0503">Monooxygenase</keyword>
<keyword evidence="2 5" id="KW-0479">Metal-binding</keyword>
<dbReference type="SUPFAM" id="SSF48264">
    <property type="entry name" value="Cytochrome P450"/>
    <property type="match status" value="1"/>
</dbReference>
<keyword evidence="5 6" id="KW-0349">Heme</keyword>
<dbReference type="AlphaFoldDB" id="A0AAD9T1S3"/>
<evidence type="ECO:0008006" key="10">
    <source>
        <dbReference type="Google" id="ProtNLM"/>
    </source>
</evidence>
<dbReference type="GO" id="GO:0004497">
    <property type="term" value="F:monooxygenase activity"/>
    <property type="evidence" value="ECO:0007669"/>
    <property type="project" value="UniProtKB-KW"/>
</dbReference>
<keyword evidence="9" id="KW-1185">Reference proteome</keyword>
<dbReference type="Gene3D" id="1.10.630.10">
    <property type="entry name" value="Cytochrome P450"/>
    <property type="match status" value="1"/>
</dbReference>
<dbReference type="GO" id="GO:0020037">
    <property type="term" value="F:heme binding"/>
    <property type="evidence" value="ECO:0007669"/>
    <property type="project" value="InterPro"/>
</dbReference>
<evidence type="ECO:0000256" key="5">
    <source>
        <dbReference type="PIRSR" id="PIRSR602401-1"/>
    </source>
</evidence>